<dbReference type="RefSeq" id="WP_044284074.1">
    <property type="nucleotide sequence ID" value="NZ_JFAD01000013.1"/>
</dbReference>
<dbReference type="EMBL" id="JFAD01000013">
    <property type="protein sequence ID" value="EXU61277.1"/>
    <property type="molecule type" value="Genomic_DNA"/>
</dbReference>
<evidence type="ECO:0000256" key="1">
    <source>
        <dbReference type="SAM" id="Phobius"/>
    </source>
</evidence>
<feature type="transmembrane region" description="Helical" evidence="1">
    <location>
        <begin position="270"/>
        <end position="292"/>
    </location>
</feature>
<name>A0A014NQX6_9BACT</name>
<dbReference type="STRING" id="1188239.MOVI_2270"/>
<evidence type="ECO:0000313" key="2">
    <source>
        <dbReference type="EMBL" id="EXU61277.1"/>
    </source>
</evidence>
<sequence length="299" mass="36541">MYFWLTVEKFINLKIPREFSKVPILGNILYFRLFFFLVFKFNPDKKTIKHFVLLFTLFLISYPVPLFLVILVLIFTLKFDFLIHFNTKVFDNYFFRHFIEALFYSLLLLPYSYLCSFFQKIFNFYLAKKCKKNLGKLDTNKQFDFLANFDFEKNYNLIKKKSVYIWMNVRKKDRYNPDKITENIFVMIDGLRLTTRVFLPSYYWDIFLHVFSFNTKNSDLNPIIKKRQVRFLIIYLFSVFINFIMFWYSFWVLGYSFSVPVSLFDDFRLIIKHISLVLVAIFVVPLILEWLIKFFVFKI</sequence>
<evidence type="ECO:0000313" key="3">
    <source>
        <dbReference type="Proteomes" id="UP000020977"/>
    </source>
</evidence>
<accession>A0A014NQX6</accession>
<feature type="transmembrane region" description="Helical" evidence="1">
    <location>
        <begin position="20"/>
        <end position="39"/>
    </location>
</feature>
<keyword evidence="1" id="KW-0472">Membrane</keyword>
<organism evidence="2 3">
    <name type="scientific">Mesomycoplasma ovipneumoniae 14811</name>
    <dbReference type="NCBI Taxonomy" id="1188239"/>
    <lineage>
        <taxon>Bacteria</taxon>
        <taxon>Bacillati</taxon>
        <taxon>Mycoplasmatota</taxon>
        <taxon>Mycoplasmoidales</taxon>
        <taxon>Metamycoplasmataceae</taxon>
        <taxon>Mesomycoplasma</taxon>
    </lineage>
</organism>
<dbReference type="AlphaFoldDB" id="A0A014NQX6"/>
<comment type="caution">
    <text evidence="2">The sequence shown here is derived from an EMBL/GenBank/DDBJ whole genome shotgun (WGS) entry which is preliminary data.</text>
</comment>
<gene>
    <name evidence="2" type="ORF">MOVI_2270</name>
</gene>
<feature type="transmembrane region" description="Helical" evidence="1">
    <location>
        <begin position="97"/>
        <end position="118"/>
    </location>
</feature>
<feature type="transmembrane region" description="Helical" evidence="1">
    <location>
        <begin position="231"/>
        <end position="250"/>
    </location>
</feature>
<protein>
    <submittedName>
        <fullName evidence="2">Uncharacterized protein</fullName>
    </submittedName>
</protein>
<dbReference type="eggNOG" id="ENOG5032EUT">
    <property type="taxonomic scope" value="Bacteria"/>
</dbReference>
<reference evidence="2 3" key="1">
    <citation type="submission" date="2014-03" db="EMBL/GenBank/DDBJ databases">
        <title>Genome sequence of Mycoplasma ovipneumoniae strain 14811.</title>
        <authorList>
            <person name="Sirand-Pugnet P."/>
            <person name="Breton M."/>
            <person name="Dordet-Frisoni E."/>
            <person name="Baranowski E."/>
            <person name="Barre A."/>
            <person name="Couture C."/>
            <person name="Dupuy V."/>
            <person name="Gaurivaud P."/>
            <person name="Jacob D."/>
            <person name="Lemaitre C."/>
            <person name="Manso-Silvan L."/>
            <person name="Nikolski M."/>
            <person name="Nouvel L.-X."/>
            <person name="Poumarat F."/>
            <person name="Tardy F."/>
            <person name="Thebault P."/>
            <person name="Theil S."/>
            <person name="Citti C."/>
            <person name="Thiaucourt F."/>
            <person name="Blanchard A."/>
        </authorList>
    </citation>
    <scope>NUCLEOTIDE SEQUENCE [LARGE SCALE GENOMIC DNA]</scope>
    <source>
        <strain evidence="2 3">14811</strain>
    </source>
</reference>
<feature type="transmembrane region" description="Helical" evidence="1">
    <location>
        <begin position="51"/>
        <end position="77"/>
    </location>
</feature>
<dbReference type="Proteomes" id="UP000020977">
    <property type="component" value="Unassembled WGS sequence"/>
</dbReference>
<keyword evidence="1" id="KW-1133">Transmembrane helix</keyword>
<keyword evidence="1" id="KW-0812">Transmembrane</keyword>
<proteinExistence type="predicted"/>